<evidence type="ECO:0000313" key="1">
    <source>
        <dbReference type="EMBL" id="PRC91727.1"/>
    </source>
</evidence>
<gene>
    <name evidence="1" type="ORF">S2091_3482</name>
</gene>
<sequence length="184" mass="21181">MSRQFLPILFYFVIAPSISSITVGKEVPCHYEESRIVGYEMTTDFRRLSYITADGQSVFLAEAGDGAILEGDFRAARGTKSEYFEPWADVSEVRYSDPKLSRKKLLDFKIIYVPLNYALKSVDLGLSDDWKIYNYVYDYDQHKKTYDEKVWQFLVKNTMTGATNTIIASDVEKVLLARCNLKHP</sequence>
<proteinExistence type="predicted"/>
<dbReference type="Proteomes" id="UP000237839">
    <property type="component" value="Unassembled WGS sequence"/>
</dbReference>
<reference evidence="1 2" key="1">
    <citation type="submission" date="2018-02" db="EMBL/GenBank/DDBJ databases">
        <title>Solimicrobium silvestre gen. nov., sp. nov., isolated from alpine forest soil.</title>
        <authorList>
            <person name="Margesin R."/>
            <person name="Albuquerque L."/>
            <person name="Zhang D.-C."/>
            <person name="Froufe H.J.C."/>
            <person name="Severino R."/>
            <person name="Roxo I."/>
            <person name="Egas C."/>
            <person name="Da Costa M.S."/>
        </authorList>
    </citation>
    <scope>NUCLEOTIDE SEQUENCE [LARGE SCALE GENOMIC DNA]</scope>
    <source>
        <strain evidence="1 2">S20-91</strain>
    </source>
</reference>
<keyword evidence="2" id="KW-1185">Reference proteome</keyword>
<organism evidence="1 2">
    <name type="scientific">Solimicrobium silvestre</name>
    <dbReference type="NCBI Taxonomy" id="2099400"/>
    <lineage>
        <taxon>Bacteria</taxon>
        <taxon>Pseudomonadati</taxon>
        <taxon>Pseudomonadota</taxon>
        <taxon>Betaproteobacteria</taxon>
        <taxon>Burkholderiales</taxon>
        <taxon>Oxalobacteraceae</taxon>
        <taxon>Solimicrobium</taxon>
    </lineage>
</organism>
<comment type="caution">
    <text evidence="1">The sequence shown here is derived from an EMBL/GenBank/DDBJ whole genome shotgun (WGS) entry which is preliminary data.</text>
</comment>
<protein>
    <submittedName>
        <fullName evidence="1">Uncharacterized protein</fullName>
    </submittedName>
</protein>
<accession>A0A2S9GVH7</accession>
<dbReference type="AlphaFoldDB" id="A0A2S9GVH7"/>
<dbReference type="EMBL" id="PUGF01000019">
    <property type="protein sequence ID" value="PRC91727.1"/>
    <property type="molecule type" value="Genomic_DNA"/>
</dbReference>
<evidence type="ECO:0000313" key="2">
    <source>
        <dbReference type="Proteomes" id="UP000237839"/>
    </source>
</evidence>
<name>A0A2S9GVH7_9BURK</name>
<dbReference type="RefSeq" id="WP_133166935.1">
    <property type="nucleotide sequence ID" value="NZ_PUGF01000019.1"/>
</dbReference>